<protein>
    <recommendedName>
        <fullName evidence="8">UDP-N-acetylmuramoyl-tripeptide--D-alanyl-D-alanine ligase</fullName>
    </recommendedName>
</protein>
<dbReference type="EMBL" id="MHLA01000005">
    <property type="protein sequence ID" value="OGZ00262.1"/>
    <property type="molecule type" value="Genomic_DNA"/>
</dbReference>
<keyword evidence="3" id="KW-0067">ATP-binding</keyword>
<feature type="domain" description="Mur ligase central" evidence="5">
    <location>
        <begin position="113"/>
        <end position="230"/>
    </location>
</feature>
<evidence type="ECO:0000259" key="4">
    <source>
        <dbReference type="Pfam" id="PF02875"/>
    </source>
</evidence>
<evidence type="ECO:0000256" key="3">
    <source>
        <dbReference type="ARBA" id="ARBA00022840"/>
    </source>
</evidence>
<keyword evidence="2" id="KW-0547">Nucleotide-binding</keyword>
<dbReference type="SUPFAM" id="SSF53244">
    <property type="entry name" value="MurD-like peptide ligases, peptide-binding domain"/>
    <property type="match status" value="1"/>
</dbReference>
<dbReference type="PANTHER" id="PTHR43024:SF1">
    <property type="entry name" value="UDP-N-ACETYLMURAMOYL-TRIPEPTIDE--D-ALANYL-D-ALANINE LIGASE"/>
    <property type="match status" value="1"/>
</dbReference>
<gene>
    <name evidence="6" type="ORF">A2945_04515</name>
</gene>
<dbReference type="Pfam" id="PF02875">
    <property type="entry name" value="Mur_ligase_C"/>
    <property type="match status" value="1"/>
</dbReference>
<dbReference type="SUPFAM" id="SSF53623">
    <property type="entry name" value="MurD-like peptide ligases, catalytic domain"/>
    <property type="match status" value="1"/>
</dbReference>
<dbReference type="Gene3D" id="3.90.190.20">
    <property type="entry name" value="Mur ligase, C-terminal domain"/>
    <property type="match status" value="1"/>
</dbReference>
<feature type="domain" description="Mur ligase C-terminal" evidence="4">
    <location>
        <begin position="296"/>
        <end position="419"/>
    </location>
</feature>
<name>A0A1G2CGC9_9BACT</name>
<dbReference type="InterPro" id="IPR013221">
    <property type="entry name" value="Mur_ligase_cen"/>
</dbReference>
<evidence type="ECO:0000313" key="7">
    <source>
        <dbReference type="Proteomes" id="UP000178880"/>
    </source>
</evidence>
<dbReference type="InterPro" id="IPR051046">
    <property type="entry name" value="MurCDEF_CellWall_CoF430Synth"/>
</dbReference>
<evidence type="ECO:0000313" key="6">
    <source>
        <dbReference type="EMBL" id="OGZ00262.1"/>
    </source>
</evidence>
<dbReference type="PANTHER" id="PTHR43024">
    <property type="entry name" value="UDP-N-ACETYLMURAMOYL-TRIPEPTIDE--D-ALANYL-D-ALANINE LIGASE"/>
    <property type="match status" value="1"/>
</dbReference>
<evidence type="ECO:0000259" key="5">
    <source>
        <dbReference type="Pfam" id="PF08245"/>
    </source>
</evidence>
<evidence type="ECO:0008006" key="8">
    <source>
        <dbReference type="Google" id="ProtNLM"/>
    </source>
</evidence>
<comment type="caution">
    <text evidence="6">The sequence shown here is derived from an EMBL/GenBank/DDBJ whole genome shotgun (WGS) entry which is preliminary data.</text>
</comment>
<dbReference type="InterPro" id="IPR036615">
    <property type="entry name" value="Mur_ligase_C_dom_sf"/>
</dbReference>
<evidence type="ECO:0000256" key="2">
    <source>
        <dbReference type="ARBA" id="ARBA00022741"/>
    </source>
</evidence>
<dbReference type="GO" id="GO:0016881">
    <property type="term" value="F:acid-amino acid ligase activity"/>
    <property type="evidence" value="ECO:0007669"/>
    <property type="project" value="InterPro"/>
</dbReference>
<dbReference type="InterPro" id="IPR004101">
    <property type="entry name" value="Mur_ligase_C"/>
</dbReference>
<dbReference type="Pfam" id="PF08245">
    <property type="entry name" value="Mur_ligase_M"/>
    <property type="match status" value="1"/>
</dbReference>
<dbReference type="AlphaFoldDB" id="A0A1G2CGC9"/>
<proteinExistence type="predicted"/>
<dbReference type="Proteomes" id="UP000178880">
    <property type="component" value="Unassembled WGS sequence"/>
</dbReference>
<organism evidence="6 7">
    <name type="scientific">Candidatus Liptonbacteria bacterium RIFCSPLOWO2_01_FULL_52_25</name>
    <dbReference type="NCBI Taxonomy" id="1798650"/>
    <lineage>
        <taxon>Bacteria</taxon>
        <taxon>Candidatus Liptoniibacteriota</taxon>
    </lineage>
</organism>
<keyword evidence="1" id="KW-0436">Ligase</keyword>
<sequence>MSGFLTKLLRWTLKKLAQAMIWRFRPGIVGITGSVGKTSTKLAVAAVLREGRSVRTSDGNLNNDFGLPLTILGAWSAGELKLISRDQPAHTARARKLFFWTKVILVSLARLIFGSKSKYPEILVLEYGADRPGDLKYLLSIARPNVSIISAIGDIPVHVEFFAGPEDVAREKARLIEYLPSAGYAILNFDDASVMGIKERTRAHIVTFGFGSGSSVRMMRLENKWEKDAHSNAGRPVGISFKIEYGGTFVPVRLDNCFGKAQAYAAGAAAAVGLIFGMNLVRISEALKKYEPAPSRMELFPGIKHTYLIDDSYNASPLSMHAALDTLRGLPGKRKVAVLGDMLEIGKYTLEAHERLGHLAGKVVDMLVTVGPRAKFIAEAAHEAGLAPSKIFSFDMADDARKPVQDMLKQGDLVLVKGSHAMELRKVVEEIKAF</sequence>
<dbReference type="STRING" id="1798650.A2945_04515"/>
<dbReference type="GO" id="GO:0005524">
    <property type="term" value="F:ATP binding"/>
    <property type="evidence" value="ECO:0007669"/>
    <property type="project" value="UniProtKB-KW"/>
</dbReference>
<evidence type="ECO:0000256" key="1">
    <source>
        <dbReference type="ARBA" id="ARBA00022598"/>
    </source>
</evidence>
<reference evidence="6 7" key="1">
    <citation type="journal article" date="2016" name="Nat. Commun.">
        <title>Thousands of microbial genomes shed light on interconnected biogeochemical processes in an aquifer system.</title>
        <authorList>
            <person name="Anantharaman K."/>
            <person name="Brown C.T."/>
            <person name="Hug L.A."/>
            <person name="Sharon I."/>
            <person name="Castelle C.J."/>
            <person name="Probst A.J."/>
            <person name="Thomas B.C."/>
            <person name="Singh A."/>
            <person name="Wilkins M.J."/>
            <person name="Karaoz U."/>
            <person name="Brodie E.L."/>
            <person name="Williams K.H."/>
            <person name="Hubbard S.S."/>
            <person name="Banfield J.F."/>
        </authorList>
    </citation>
    <scope>NUCLEOTIDE SEQUENCE [LARGE SCALE GENOMIC DNA]</scope>
</reference>
<dbReference type="InterPro" id="IPR036565">
    <property type="entry name" value="Mur-like_cat_sf"/>
</dbReference>
<accession>A0A1G2CGC9</accession>
<dbReference type="Gene3D" id="3.40.1190.10">
    <property type="entry name" value="Mur-like, catalytic domain"/>
    <property type="match status" value="1"/>
</dbReference>